<evidence type="ECO:0000313" key="10">
    <source>
        <dbReference type="EMBL" id="EYU44790.1"/>
    </source>
</evidence>
<accession>A0A022S0M6</accession>
<dbReference type="GO" id="GO:0016887">
    <property type="term" value="F:ATP hydrolysis activity"/>
    <property type="evidence" value="ECO:0007669"/>
    <property type="project" value="InterPro"/>
</dbReference>
<evidence type="ECO:0000256" key="3">
    <source>
        <dbReference type="ARBA" id="ARBA00022741"/>
    </source>
</evidence>
<protein>
    <recommendedName>
        <fullName evidence="12">ABC transporter B family member 26, chloroplastic</fullName>
    </recommendedName>
</protein>
<organism evidence="10 11">
    <name type="scientific">Erythranthe guttata</name>
    <name type="common">Yellow monkey flower</name>
    <name type="synonym">Mimulus guttatus</name>
    <dbReference type="NCBI Taxonomy" id="4155"/>
    <lineage>
        <taxon>Eukaryota</taxon>
        <taxon>Viridiplantae</taxon>
        <taxon>Streptophyta</taxon>
        <taxon>Embryophyta</taxon>
        <taxon>Tracheophyta</taxon>
        <taxon>Spermatophyta</taxon>
        <taxon>Magnoliopsida</taxon>
        <taxon>eudicotyledons</taxon>
        <taxon>Gunneridae</taxon>
        <taxon>Pentapetalae</taxon>
        <taxon>asterids</taxon>
        <taxon>lamiids</taxon>
        <taxon>Lamiales</taxon>
        <taxon>Phrymaceae</taxon>
        <taxon>Erythranthe</taxon>
    </lineage>
</organism>
<dbReference type="AlphaFoldDB" id="A0A022S0M6"/>
<dbReference type="EMBL" id="KI630210">
    <property type="protein sequence ID" value="EYU44790.1"/>
    <property type="molecule type" value="Genomic_DNA"/>
</dbReference>
<dbReference type="PANTHER" id="PTHR43394:SF19">
    <property type="entry name" value="ABC TRANSPORTER B FAMILY"/>
    <property type="match status" value="1"/>
</dbReference>
<dbReference type="SUPFAM" id="SSF90123">
    <property type="entry name" value="ABC transporter transmembrane region"/>
    <property type="match status" value="1"/>
</dbReference>
<feature type="transmembrane region" description="Helical" evidence="7">
    <location>
        <begin position="62"/>
        <end position="86"/>
    </location>
</feature>
<evidence type="ECO:0000256" key="4">
    <source>
        <dbReference type="ARBA" id="ARBA00022840"/>
    </source>
</evidence>
<evidence type="ECO:0000256" key="1">
    <source>
        <dbReference type="ARBA" id="ARBA00004141"/>
    </source>
</evidence>
<dbReference type="CDD" id="cd18572">
    <property type="entry name" value="ABC_6TM_TAP"/>
    <property type="match status" value="1"/>
</dbReference>
<dbReference type="SMART" id="SM00382">
    <property type="entry name" value="AAA"/>
    <property type="match status" value="1"/>
</dbReference>
<gene>
    <name evidence="10" type="ORF">MIMGU_mgv1a022388mg</name>
</gene>
<evidence type="ECO:0000259" key="9">
    <source>
        <dbReference type="PROSITE" id="PS50929"/>
    </source>
</evidence>
<feature type="domain" description="ABC transmembrane type-1" evidence="9">
    <location>
        <begin position="66"/>
        <end position="346"/>
    </location>
</feature>
<reference evidence="10 11" key="1">
    <citation type="journal article" date="2013" name="Proc. Natl. Acad. Sci. U.S.A.">
        <title>Fine-scale variation in meiotic recombination in Mimulus inferred from population shotgun sequencing.</title>
        <authorList>
            <person name="Hellsten U."/>
            <person name="Wright K.M."/>
            <person name="Jenkins J."/>
            <person name="Shu S."/>
            <person name="Yuan Y."/>
            <person name="Wessler S.R."/>
            <person name="Schmutz J."/>
            <person name="Willis J.H."/>
            <person name="Rokhsar D.S."/>
        </authorList>
    </citation>
    <scope>NUCLEOTIDE SEQUENCE [LARGE SCALE GENOMIC DNA]</scope>
    <source>
        <strain evidence="11">cv. DUN x IM62</strain>
    </source>
</reference>
<dbReference type="PROSITE" id="PS50893">
    <property type="entry name" value="ABC_TRANSPORTER_2"/>
    <property type="match status" value="1"/>
</dbReference>
<evidence type="ECO:0000256" key="6">
    <source>
        <dbReference type="ARBA" id="ARBA00023136"/>
    </source>
</evidence>
<dbReference type="Pfam" id="PF00005">
    <property type="entry name" value="ABC_tran"/>
    <property type="match status" value="1"/>
</dbReference>
<evidence type="ECO:0000259" key="8">
    <source>
        <dbReference type="PROSITE" id="PS50893"/>
    </source>
</evidence>
<dbReference type="InterPro" id="IPR003439">
    <property type="entry name" value="ABC_transporter-like_ATP-bd"/>
</dbReference>
<dbReference type="Gene3D" id="1.20.1560.10">
    <property type="entry name" value="ABC transporter type 1, transmembrane domain"/>
    <property type="match status" value="1"/>
</dbReference>
<keyword evidence="5 7" id="KW-1133">Transmembrane helix</keyword>
<keyword evidence="11" id="KW-1185">Reference proteome</keyword>
<evidence type="ECO:0000256" key="5">
    <source>
        <dbReference type="ARBA" id="ARBA00022989"/>
    </source>
</evidence>
<evidence type="ECO:0008006" key="12">
    <source>
        <dbReference type="Google" id="ProtNLM"/>
    </source>
</evidence>
<feature type="transmembrane region" description="Helical" evidence="7">
    <location>
        <begin position="203"/>
        <end position="221"/>
    </location>
</feature>
<dbReference type="SUPFAM" id="SSF52540">
    <property type="entry name" value="P-loop containing nucleoside triphosphate hydrolases"/>
    <property type="match status" value="1"/>
</dbReference>
<dbReference type="FunFam" id="3.40.50.300:FF:000218">
    <property type="entry name" value="Multidrug ABC transporter ATP-binding protein"/>
    <property type="match status" value="1"/>
</dbReference>
<dbReference type="Pfam" id="PF00664">
    <property type="entry name" value="ABC_membrane"/>
    <property type="match status" value="1"/>
</dbReference>
<keyword evidence="3" id="KW-0547">Nucleotide-binding</keyword>
<feature type="domain" description="ABC transporter" evidence="8">
    <location>
        <begin position="389"/>
        <end position="626"/>
    </location>
</feature>
<dbReference type="InterPro" id="IPR036640">
    <property type="entry name" value="ABC1_TM_sf"/>
</dbReference>
<evidence type="ECO:0000256" key="2">
    <source>
        <dbReference type="ARBA" id="ARBA00022692"/>
    </source>
</evidence>
<dbReference type="InterPro" id="IPR027417">
    <property type="entry name" value="P-loop_NTPase"/>
</dbReference>
<dbReference type="eggNOG" id="KOG0058">
    <property type="taxonomic scope" value="Eukaryota"/>
</dbReference>
<proteinExistence type="predicted"/>
<keyword evidence="4" id="KW-0067">ATP-binding</keyword>
<sequence length="629" mass="70250">MNGTLHNLKRWFEFIRSIFPGGSWWNLSDSEHKIDGSTMAAKPLTVWKALRQMWVLVADEKWILCAAFVALTVAAVSEISMPGILTATVFSAQNGDMLVFYQNSQLLIWLCFTSGICSGLRSGCFAIANTILVKRLRETLYSSLLLQDISFFDKEAVGNLTSRISTDCQRLSHTIGNDIHLILRNIVQGIGAFITLMTLSWPLALSSLAVCVLLSAIFLIYGQYQKKTALLAQDFTASANEVAQETLSLMRTVRAYGTEREEYQRFTHWLDKLAFVGMRESVACGIWTLSFNTLYRSTQVLAVLLGGISILSGSVSAEQLTKYVLYCEWLIYAAWRLQDNMSSLLQSVGACEKVFHLLHLPPSSEFLSKGKRPFTPAMHLKLEKLSGSIEFVNVSFHYSSRKKVLILRKANFSIKANEVVAIVGTSGSGKSTLISLLLRLYEPTYGEIFIDGVPVEQMDIRWLRKNIGFVGQEPHLFHMDVKSNISYGYSRSIKQEEIEAAAKKAYAHEFISALPNGYDTIIDDNLLSGGQKQRIAIARALLRDPAILVLDEATSALDAESEGYIKEVLHSLKKNSKRTVIIIAQRLSTIEAADRILVMNDGQVVDSGRHRELLQRNGVYGRLFGIQTD</sequence>
<dbReference type="InterPro" id="IPR039421">
    <property type="entry name" value="Type_1_exporter"/>
</dbReference>
<dbReference type="GO" id="GO:0005524">
    <property type="term" value="F:ATP binding"/>
    <property type="evidence" value="ECO:0007669"/>
    <property type="project" value="UniProtKB-KW"/>
</dbReference>
<dbReference type="InterPro" id="IPR017871">
    <property type="entry name" value="ABC_transporter-like_CS"/>
</dbReference>
<dbReference type="GO" id="GO:0016020">
    <property type="term" value="C:membrane"/>
    <property type="evidence" value="ECO:0007669"/>
    <property type="project" value="UniProtKB-SubCell"/>
</dbReference>
<evidence type="ECO:0000256" key="7">
    <source>
        <dbReference type="SAM" id="Phobius"/>
    </source>
</evidence>
<dbReference type="PROSITE" id="PS00211">
    <property type="entry name" value="ABC_TRANSPORTER_1"/>
    <property type="match status" value="1"/>
</dbReference>
<dbReference type="PANTHER" id="PTHR43394">
    <property type="entry name" value="ATP-DEPENDENT PERMEASE MDL1, MITOCHONDRIAL"/>
    <property type="match status" value="1"/>
</dbReference>
<dbReference type="GO" id="GO:0140359">
    <property type="term" value="F:ABC-type transporter activity"/>
    <property type="evidence" value="ECO:0007669"/>
    <property type="project" value="InterPro"/>
</dbReference>
<keyword evidence="2 7" id="KW-0812">Transmembrane</keyword>
<evidence type="ECO:0000313" key="11">
    <source>
        <dbReference type="Proteomes" id="UP000030748"/>
    </source>
</evidence>
<dbReference type="InterPro" id="IPR011527">
    <property type="entry name" value="ABC1_TM_dom"/>
</dbReference>
<comment type="subcellular location">
    <subcellularLocation>
        <location evidence="1">Membrane</location>
        <topology evidence="1">Multi-pass membrane protein</topology>
    </subcellularLocation>
</comment>
<feature type="transmembrane region" description="Helical" evidence="7">
    <location>
        <begin position="106"/>
        <end position="128"/>
    </location>
</feature>
<dbReference type="GO" id="GO:0042626">
    <property type="term" value="F:ATPase-coupled transmembrane transporter activity"/>
    <property type="evidence" value="ECO:0000318"/>
    <property type="project" value="GO_Central"/>
</dbReference>
<dbReference type="STRING" id="4155.A0A022S0M6"/>
<keyword evidence="6 7" id="KW-0472">Membrane</keyword>
<dbReference type="PROSITE" id="PS50929">
    <property type="entry name" value="ABC_TM1F"/>
    <property type="match status" value="1"/>
</dbReference>
<name>A0A022S0M6_ERYGU</name>
<dbReference type="InterPro" id="IPR003593">
    <property type="entry name" value="AAA+_ATPase"/>
</dbReference>
<dbReference type="Gene3D" id="3.40.50.300">
    <property type="entry name" value="P-loop containing nucleotide triphosphate hydrolases"/>
    <property type="match status" value="1"/>
</dbReference>
<dbReference type="Proteomes" id="UP000030748">
    <property type="component" value="Unassembled WGS sequence"/>
</dbReference>